<comment type="caution">
    <text evidence="2">The sequence shown here is derived from an EMBL/GenBank/DDBJ whole genome shotgun (WGS) entry which is preliminary data.</text>
</comment>
<dbReference type="EMBL" id="JAIKTU010000007">
    <property type="protein sequence ID" value="MBY0755869.1"/>
    <property type="molecule type" value="Genomic_DNA"/>
</dbReference>
<dbReference type="Proteomes" id="UP001299068">
    <property type="component" value="Unassembled WGS sequence"/>
</dbReference>
<keyword evidence="3" id="KW-1185">Reference proteome</keyword>
<feature type="compositionally biased region" description="Low complexity" evidence="1">
    <location>
        <begin position="239"/>
        <end position="255"/>
    </location>
</feature>
<proteinExistence type="predicted"/>
<sequence>MDIIVLLLLILNNKLSYNFFNRTNTSFFLLIILLLNTRNRNISSSSLKKKNNFNTTYCNSNKVNANDQNKKRTPKQNKKIFINQTPSKSIRSINKNNDIHTKTNNSKNISKPVVSNYNSIIRSNPMNNKPKNYYNKNYKFNTDKYMSILDEHTEKPSIKPKINNFKNTYKKSILNSDSVIKSNSVNNKIQNNYSKNKYDKINSNKFVPTLDKHSKEVSNNPIIDSFKKTHENPTTNNFKNTSDKTTLNSNSTTKSNSKHNYIKNNYIESDKIKSNEIASILNEYYRGSTVSIIVRDLGVITGNIVLNLDSVIALKLKNNITVFINKDLISSFF</sequence>
<accession>A0ABS7KYN1</accession>
<evidence type="ECO:0000313" key="3">
    <source>
        <dbReference type="Proteomes" id="UP001299068"/>
    </source>
</evidence>
<evidence type="ECO:0000313" key="2">
    <source>
        <dbReference type="EMBL" id="MBY0755869.1"/>
    </source>
</evidence>
<evidence type="ECO:0000256" key="1">
    <source>
        <dbReference type="SAM" id="MobiDB-lite"/>
    </source>
</evidence>
<organism evidence="2 3">
    <name type="scientific">Clostridium sardiniense</name>
    <name type="common">Clostridium absonum</name>
    <dbReference type="NCBI Taxonomy" id="29369"/>
    <lineage>
        <taxon>Bacteria</taxon>
        <taxon>Bacillati</taxon>
        <taxon>Bacillota</taxon>
        <taxon>Clostridia</taxon>
        <taxon>Eubacteriales</taxon>
        <taxon>Clostridiaceae</taxon>
        <taxon>Clostridium</taxon>
    </lineage>
</organism>
<protein>
    <submittedName>
        <fullName evidence="2">Uncharacterized protein</fullName>
    </submittedName>
</protein>
<dbReference type="RefSeq" id="WP_221861198.1">
    <property type="nucleotide sequence ID" value="NZ_JAIKTU010000007.1"/>
</dbReference>
<feature type="region of interest" description="Disordered" evidence="1">
    <location>
        <begin position="225"/>
        <end position="257"/>
    </location>
</feature>
<gene>
    <name evidence="2" type="ORF">K5V21_10430</name>
</gene>
<reference evidence="2 3" key="1">
    <citation type="journal article" date="2021" name="Cell Host Microbe">
        <title>in vivo commensal control of Clostridioides difficile virulence.</title>
        <authorList>
            <person name="Girinathan B.P."/>
            <person name="Dibenedetto N."/>
            <person name="Worley J.N."/>
            <person name="Peltier J."/>
            <person name="Arrieta-Ortiz M.L."/>
            <person name="Rupa Christinal Immanuel S."/>
            <person name="Lavin R."/>
            <person name="Delaney M.L."/>
            <person name="Cummins C."/>
            <person name="Hoffmann M."/>
            <person name="Luo Y."/>
            <person name="Gonzalez-Escalona N."/>
            <person name="Allard M."/>
            <person name="Onderdonk A.B."/>
            <person name="Gerber G.K."/>
            <person name="Sonenshein A.L."/>
            <person name="Baliga N."/>
            <person name="Dupuy B."/>
            <person name="Bry L."/>
        </authorList>
    </citation>
    <scope>NUCLEOTIDE SEQUENCE [LARGE SCALE GENOMIC DNA]</scope>
    <source>
        <strain evidence="2 3">DSM 599</strain>
    </source>
</reference>
<name>A0ABS7KYN1_CLOSR</name>